<keyword evidence="2" id="KW-1185">Reference proteome</keyword>
<protein>
    <submittedName>
        <fullName evidence="1">17819_t:CDS:1</fullName>
    </submittedName>
</protein>
<accession>A0ACA9P3V4</accession>
<proteinExistence type="predicted"/>
<gene>
    <name evidence="1" type="ORF">SPELUC_LOCUS10675</name>
</gene>
<dbReference type="EMBL" id="CAJVPW010020542">
    <property type="protein sequence ID" value="CAG8689576.1"/>
    <property type="molecule type" value="Genomic_DNA"/>
</dbReference>
<comment type="caution">
    <text evidence="1">The sequence shown here is derived from an EMBL/GenBank/DDBJ whole genome shotgun (WGS) entry which is preliminary data.</text>
</comment>
<sequence length="101" mass="11184">MKSSPTKVGFSQEFSCGRGKEEVRKVGGRIGPTNFTNAEAIKNNFLAHTRGSHNLLEDCQILADFANSIANINNDIQEMTLAVNEQEFNNRKQQSISKLQG</sequence>
<organism evidence="1 2">
    <name type="scientific">Cetraspora pellucida</name>
    <dbReference type="NCBI Taxonomy" id="1433469"/>
    <lineage>
        <taxon>Eukaryota</taxon>
        <taxon>Fungi</taxon>
        <taxon>Fungi incertae sedis</taxon>
        <taxon>Mucoromycota</taxon>
        <taxon>Glomeromycotina</taxon>
        <taxon>Glomeromycetes</taxon>
        <taxon>Diversisporales</taxon>
        <taxon>Gigasporaceae</taxon>
        <taxon>Cetraspora</taxon>
    </lineage>
</organism>
<feature type="non-terminal residue" evidence="1">
    <location>
        <position position="101"/>
    </location>
</feature>
<evidence type="ECO:0000313" key="1">
    <source>
        <dbReference type="EMBL" id="CAG8689576.1"/>
    </source>
</evidence>
<reference evidence="1" key="1">
    <citation type="submission" date="2021-06" db="EMBL/GenBank/DDBJ databases">
        <authorList>
            <person name="Kallberg Y."/>
            <person name="Tangrot J."/>
            <person name="Rosling A."/>
        </authorList>
    </citation>
    <scope>NUCLEOTIDE SEQUENCE</scope>
    <source>
        <strain evidence="1">28 12/20/2015</strain>
    </source>
</reference>
<dbReference type="Proteomes" id="UP000789366">
    <property type="component" value="Unassembled WGS sequence"/>
</dbReference>
<evidence type="ECO:0000313" key="2">
    <source>
        <dbReference type="Proteomes" id="UP000789366"/>
    </source>
</evidence>
<name>A0ACA9P3V4_9GLOM</name>